<sequence length="348" mass="38162">MAEDVAGTGAADLDIDALSRWMDEQGFPGAGDRVRTRTLAGGSQNELHELDRGGRRYALRRPPAYGVDGRAKALMREAQLLRALADSDVPHARLRGVSADDSVLGTPFYVMDFVEGWSPTQGWAAPFDTDLTARAGLAVELVDGIARLSTVDWQARGLGSFGKPDGFLDRQVDRWLKHLSTFQFRDLPGVDEAADWLRNNRPRASAPGIMHGDYQFANVMFAPGSEPKLAAIIDWEMTTVGDPLLDLGWALLAWGPEGDDMEHLRYLDYAGLPARDDLLEHYATVSGRDVTDIDYYVVLARFKLGIILESSVARFVSGTADDRVARFGPMPPELLRKAASLSASTTLR</sequence>
<dbReference type="Pfam" id="PF01636">
    <property type="entry name" value="APH"/>
    <property type="match status" value="1"/>
</dbReference>
<dbReference type="SUPFAM" id="SSF56112">
    <property type="entry name" value="Protein kinase-like (PK-like)"/>
    <property type="match status" value="1"/>
</dbReference>
<evidence type="ECO:0000313" key="3">
    <source>
        <dbReference type="Proteomes" id="UP000638263"/>
    </source>
</evidence>
<proteinExistence type="predicted"/>
<evidence type="ECO:0000259" key="1">
    <source>
        <dbReference type="Pfam" id="PF01636"/>
    </source>
</evidence>
<dbReference type="PANTHER" id="PTHR21310:SF40">
    <property type="entry name" value="AMINOGLYCOSIDE PHOSPHOTRANSFERASE DOMAIN-CONTAINING PROTEIN-RELATED"/>
    <property type="match status" value="1"/>
</dbReference>
<gene>
    <name evidence="2" type="ORF">GCM10011588_28620</name>
</gene>
<evidence type="ECO:0000313" key="2">
    <source>
        <dbReference type="EMBL" id="GGL12483.1"/>
    </source>
</evidence>
<dbReference type="RefSeq" id="WP_062997777.1">
    <property type="nucleotide sequence ID" value="NZ_BMMH01000005.1"/>
</dbReference>
<dbReference type="Proteomes" id="UP000638263">
    <property type="component" value="Unassembled WGS sequence"/>
</dbReference>
<reference evidence="2" key="1">
    <citation type="journal article" date="2014" name="Int. J. Syst. Evol. Microbiol.">
        <title>Complete genome sequence of Corynebacterium casei LMG S-19264T (=DSM 44701T), isolated from a smear-ripened cheese.</title>
        <authorList>
            <consortium name="US DOE Joint Genome Institute (JGI-PGF)"/>
            <person name="Walter F."/>
            <person name="Albersmeier A."/>
            <person name="Kalinowski J."/>
            <person name="Ruckert C."/>
        </authorList>
    </citation>
    <scope>NUCLEOTIDE SEQUENCE</scope>
    <source>
        <strain evidence="2">CGMCC 4.3508</strain>
    </source>
</reference>
<feature type="domain" description="Aminoglycoside phosphotransferase" evidence="1">
    <location>
        <begin position="38"/>
        <end position="276"/>
    </location>
</feature>
<dbReference type="CDD" id="cd05154">
    <property type="entry name" value="ACAD10_11_N-like"/>
    <property type="match status" value="1"/>
</dbReference>
<dbReference type="InterPro" id="IPR011009">
    <property type="entry name" value="Kinase-like_dom_sf"/>
</dbReference>
<dbReference type="AlphaFoldDB" id="A0A917RKZ0"/>
<protein>
    <submittedName>
        <fullName evidence="2">Acyl-CoA dehydrogenase</fullName>
    </submittedName>
</protein>
<dbReference type="InterPro" id="IPR041726">
    <property type="entry name" value="ACAD10_11_N"/>
</dbReference>
<name>A0A917RKZ0_9NOCA</name>
<dbReference type="InterPro" id="IPR002575">
    <property type="entry name" value="Aminoglycoside_PTrfase"/>
</dbReference>
<dbReference type="Gene3D" id="3.30.200.20">
    <property type="entry name" value="Phosphorylase Kinase, domain 1"/>
    <property type="match status" value="1"/>
</dbReference>
<dbReference type="EMBL" id="BMMH01000005">
    <property type="protein sequence ID" value="GGL12483.1"/>
    <property type="molecule type" value="Genomic_DNA"/>
</dbReference>
<comment type="caution">
    <text evidence="2">The sequence shown here is derived from an EMBL/GenBank/DDBJ whole genome shotgun (WGS) entry which is preliminary data.</text>
</comment>
<accession>A0A917RKZ0</accession>
<dbReference type="InterPro" id="IPR051678">
    <property type="entry name" value="AGP_Transferase"/>
</dbReference>
<organism evidence="2 3">
    <name type="scientific">Nocardia jinanensis</name>
    <dbReference type="NCBI Taxonomy" id="382504"/>
    <lineage>
        <taxon>Bacteria</taxon>
        <taxon>Bacillati</taxon>
        <taxon>Actinomycetota</taxon>
        <taxon>Actinomycetes</taxon>
        <taxon>Mycobacteriales</taxon>
        <taxon>Nocardiaceae</taxon>
        <taxon>Nocardia</taxon>
    </lineage>
</organism>
<dbReference type="PANTHER" id="PTHR21310">
    <property type="entry name" value="AMINOGLYCOSIDE PHOSPHOTRANSFERASE-RELATED-RELATED"/>
    <property type="match status" value="1"/>
</dbReference>
<keyword evidence="3" id="KW-1185">Reference proteome</keyword>
<reference evidence="2" key="2">
    <citation type="submission" date="2020-09" db="EMBL/GenBank/DDBJ databases">
        <authorList>
            <person name="Sun Q."/>
            <person name="Zhou Y."/>
        </authorList>
    </citation>
    <scope>NUCLEOTIDE SEQUENCE</scope>
    <source>
        <strain evidence="2">CGMCC 4.3508</strain>
    </source>
</reference>
<dbReference type="Gene3D" id="3.90.1200.10">
    <property type="match status" value="1"/>
</dbReference>